<accession>A0A6J3LWJ4</accession>
<dbReference type="AlphaFoldDB" id="A0A6J3LWJ4"/>
<feature type="signal peptide" evidence="1">
    <location>
        <begin position="1"/>
        <end position="17"/>
    </location>
</feature>
<organism evidence="3">
    <name type="scientific">Dissoconium aciculare CBS 342.82</name>
    <dbReference type="NCBI Taxonomy" id="1314786"/>
    <lineage>
        <taxon>Eukaryota</taxon>
        <taxon>Fungi</taxon>
        <taxon>Dikarya</taxon>
        <taxon>Ascomycota</taxon>
        <taxon>Pezizomycotina</taxon>
        <taxon>Dothideomycetes</taxon>
        <taxon>Dothideomycetidae</taxon>
        <taxon>Mycosphaerellales</taxon>
        <taxon>Dissoconiaceae</taxon>
        <taxon>Dissoconium</taxon>
    </lineage>
</organism>
<reference evidence="3" key="3">
    <citation type="submission" date="2025-08" db="UniProtKB">
        <authorList>
            <consortium name="RefSeq"/>
        </authorList>
    </citation>
    <scope>IDENTIFICATION</scope>
    <source>
        <strain evidence="3">CBS 342.82</strain>
    </source>
</reference>
<keyword evidence="1" id="KW-0732">Signal</keyword>
<reference evidence="3" key="2">
    <citation type="submission" date="2020-04" db="EMBL/GenBank/DDBJ databases">
        <authorList>
            <consortium name="NCBI Genome Project"/>
        </authorList>
    </citation>
    <scope>NUCLEOTIDE SEQUENCE</scope>
    <source>
        <strain evidence="3">CBS 342.82</strain>
    </source>
</reference>
<feature type="chain" id="PRO_5026818865" description="Prion-inhibition and propagation HeLo domain-containing protein" evidence="1">
    <location>
        <begin position="18"/>
        <end position="129"/>
    </location>
</feature>
<dbReference type="Proteomes" id="UP000504637">
    <property type="component" value="Unplaced"/>
</dbReference>
<gene>
    <name evidence="3" type="ORF">K489DRAFT_290099</name>
</gene>
<reference evidence="3" key="1">
    <citation type="submission" date="2020-01" db="EMBL/GenBank/DDBJ databases">
        <authorList>
            <consortium name="DOE Joint Genome Institute"/>
            <person name="Haridas S."/>
            <person name="Albert R."/>
            <person name="Binder M."/>
            <person name="Bloem J."/>
            <person name="Labutti K."/>
            <person name="Salamov A."/>
            <person name="Andreopoulos B."/>
            <person name="Baker S.E."/>
            <person name="Barry K."/>
            <person name="Bills G."/>
            <person name="Bluhm B.H."/>
            <person name="Cannon C."/>
            <person name="Castanera R."/>
            <person name="Culley D.E."/>
            <person name="Daum C."/>
            <person name="Ezra D."/>
            <person name="Gonzalez J.B."/>
            <person name="Henrissat B."/>
            <person name="Kuo A."/>
            <person name="Liang C."/>
            <person name="Lipzen A."/>
            <person name="Lutzoni F."/>
            <person name="Magnuson J."/>
            <person name="Mondo S."/>
            <person name="Nolan M."/>
            <person name="Ohm R."/>
            <person name="Pangilinan J."/>
            <person name="Park H.-J."/>
            <person name="Ramirez L."/>
            <person name="Alfaro M."/>
            <person name="Sun H."/>
            <person name="Tritt A."/>
            <person name="Yoshinaga Y."/>
            <person name="Zwiers L.-H."/>
            <person name="Turgeon B.G."/>
            <person name="Goodwin S.B."/>
            <person name="Spatafora J.W."/>
            <person name="Crous P.W."/>
            <person name="Grigoriev I.V."/>
        </authorList>
    </citation>
    <scope>NUCLEOTIDE SEQUENCE</scope>
    <source>
        <strain evidence="3">CBS 342.82</strain>
    </source>
</reference>
<proteinExistence type="predicted"/>
<feature type="non-terminal residue" evidence="3">
    <location>
        <position position="129"/>
    </location>
</feature>
<sequence length="129" mass="15007">MADIAGLVLGAIPLVIAAIEHYQTCFEALRCWQEFQDEHRKCIRRILHFEVQFEFLLVRLFGNHVEGRTELDLLKAGYRSKSWDDVELILEVRLGRAVYRLFCETLRDVCKAVEGLKTVLQIDDKTLLD</sequence>
<protein>
    <recommendedName>
        <fullName evidence="4">Prion-inhibition and propagation HeLo domain-containing protein</fullName>
    </recommendedName>
</protein>
<keyword evidence="2" id="KW-1185">Reference proteome</keyword>
<dbReference type="GeneID" id="54357967"/>
<evidence type="ECO:0000313" key="3">
    <source>
        <dbReference type="RefSeq" id="XP_033456685.1"/>
    </source>
</evidence>
<dbReference type="RefSeq" id="XP_033456685.1">
    <property type="nucleotide sequence ID" value="XM_033600167.1"/>
</dbReference>
<name>A0A6J3LWJ4_9PEZI</name>
<evidence type="ECO:0000256" key="1">
    <source>
        <dbReference type="SAM" id="SignalP"/>
    </source>
</evidence>
<dbReference type="OrthoDB" id="3565018at2759"/>
<evidence type="ECO:0000313" key="2">
    <source>
        <dbReference type="Proteomes" id="UP000504637"/>
    </source>
</evidence>
<evidence type="ECO:0008006" key="4">
    <source>
        <dbReference type="Google" id="ProtNLM"/>
    </source>
</evidence>